<feature type="transmembrane region" description="Helical" evidence="1">
    <location>
        <begin position="175"/>
        <end position="193"/>
    </location>
</feature>
<feature type="transmembrane region" description="Helical" evidence="1">
    <location>
        <begin position="109"/>
        <end position="127"/>
    </location>
</feature>
<name>A0A1I3EEV7_9FLAO</name>
<dbReference type="STRING" id="1125876.SAMN05443292_1040"/>
<keyword evidence="1" id="KW-0472">Membrane</keyword>
<gene>
    <name evidence="2" type="ORF">SAMN05443292_1040</name>
</gene>
<evidence type="ECO:0000313" key="3">
    <source>
        <dbReference type="Proteomes" id="UP000198931"/>
    </source>
</evidence>
<keyword evidence="1" id="KW-0812">Transmembrane</keyword>
<dbReference type="AlphaFoldDB" id="A0A1I3EEV7"/>
<dbReference type="EMBL" id="FOQT01000001">
    <property type="protein sequence ID" value="SFH97477.1"/>
    <property type="molecule type" value="Genomic_DNA"/>
</dbReference>
<keyword evidence="3" id="KW-1185">Reference proteome</keyword>
<sequence>MQKVPPLVLKISKIISNCFNPLFSLLLYFLYVTVKFETIESGLKKFAIIFLVIILPISYWIFRRVKSGKYSDADVSDREQRKSLYYFIIAALILFNVISYLVNKKLDSVMLYLLLLLFLMQISNFFIKSSMHTALNIFTAALFFSQNHTFGIIWLLISFLVAVTRIILKKHTPNEVISGAVIAVFVSFLFLNFNSIL</sequence>
<reference evidence="2 3" key="1">
    <citation type="submission" date="2016-10" db="EMBL/GenBank/DDBJ databases">
        <authorList>
            <person name="de Groot N.N."/>
        </authorList>
    </citation>
    <scope>NUCLEOTIDE SEQUENCE [LARGE SCALE GENOMIC DNA]</scope>
    <source>
        <strain evidence="2 3">DSM 26000</strain>
    </source>
</reference>
<feature type="transmembrane region" description="Helical" evidence="1">
    <location>
        <begin position="46"/>
        <end position="63"/>
    </location>
</feature>
<dbReference type="SUPFAM" id="SSF48317">
    <property type="entry name" value="Acid phosphatase/Vanadium-dependent haloperoxidase"/>
    <property type="match status" value="1"/>
</dbReference>
<organism evidence="2 3">
    <name type="scientific">Halpernia frigidisoli</name>
    <dbReference type="NCBI Taxonomy" id="1125876"/>
    <lineage>
        <taxon>Bacteria</taxon>
        <taxon>Pseudomonadati</taxon>
        <taxon>Bacteroidota</taxon>
        <taxon>Flavobacteriia</taxon>
        <taxon>Flavobacteriales</taxon>
        <taxon>Weeksellaceae</taxon>
        <taxon>Chryseobacterium group</taxon>
        <taxon>Halpernia</taxon>
    </lineage>
</organism>
<dbReference type="InterPro" id="IPR036938">
    <property type="entry name" value="PAP2/HPO_sf"/>
</dbReference>
<evidence type="ECO:0000256" key="1">
    <source>
        <dbReference type="SAM" id="Phobius"/>
    </source>
</evidence>
<feature type="transmembrane region" description="Helical" evidence="1">
    <location>
        <begin position="14"/>
        <end position="34"/>
    </location>
</feature>
<proteinExistence type="predicted"/>
<accession>A0A1I3EEV7</accession>
<dbReference type="CDD" id="cd01610">
    <property type="entry name" value="PAP2_like"/>
    <property type="match status" value="1"/>
</dbReference>
<keyword evidence="1" id="KW-1133">Transmembrane helix</keyword>
<dbReference type="Gene3D" id="1.20.144.10">
    <property type="entry name" value="Phosphatidic acid phosphatase type 2/haloperoxidase"/>
    <property type="match status" value="1"/>
</dbReference>
<protein>
    <recommendedName>
        <fullName evidence="4">ABC transporter permease</fullName>
    </recommendedName>
</protein>
<feature type="transmembrane region" description="Helical" evidence="1">
    <location>
        <begin position="83"/>
        <end position="102"/>
    </location>
</feature>
<feature type="transmembrane region" description="Helical" evidence="1">
    <location>
        <begin position="147"/>
        <end position="168"/>
    </location>
</feature>
<dbReference type="Proteomes" id="UP000198931">
    <property type="component" value="Unassembled WGS sequence"/>
</dbReference>
<evidence type="ECO:0000313" key="2">
    <source>
        <dbReference type="EMBL" id="SFH97477.1"/>
    </source>
</evidence>
<evidence type="ECO:0008006" key="4">
    <source>
        <dbReference type="Google" id="ProtNLM"/>
    </source>
</evidence>